<gene>
    <name evidence="1" type="ORF">MIMGU_mgv1a012105mg</name>
</gene>
<dbReference type="Proteomes" id="UP000030748">
    <property type="component" value="Unassembled WGS sequence"/>
</dbReference>
<dbReference type="SUPFAM" id="SSF56399">
    <property type="entry name" value="ADP-ribosylation"/>
    <property type="match status" value="1"/>
</dbReference>
<dbReference type="EMBL" id="KI631456">
    <property type="protein sequence ID" value="EYU27418.1"/>
    <property type="molecule type" value="Genomic_DNA"/>
</dbReference>
<evidence type="ECO:0000313" key="1">
    <source>
        <dbReference type="EMBL" id="EYU27418.1"/>
    </source>
</evidence>
<dbReference type="PANTHER" id="PTHR31681:SF34">
    <property type="entry name" value="DUF295 DOMAIN-CONTAINING PROTEIN"/>
    <property type="match status" value="1"/>
</dbReference>
<dbReference type="Gene3D" id="3.90.228.10">
    <property type="match status" value="1"/>
</dbReference>
<protein>
    <submittedName>
        <fullName evidence="1">Uncharacterized protein</fullName>
    </submittedName>
</protein>
<evidence type="ECO:0000313" key="2">
    <source>
        <dbReference type="Proteomes" id="UP000030748"/>
    </source>
</evidence>
<proteinExistence type="predicted"/>
<name>A0A022QJH9_ERYGU</name>
<sequence>MNAIWLSLKEKGSCAGKMTELAWLPEKMVRRKSTATSPPPPPPQMEELHENNELTDGHYYNTTNTFQELGIGDPSRNIVEMIFRASSTNPKKCTRKIKRVLKVNNSVDTLAEFENYRENVMKSSYKMHHRHHPRNIVDGNELLQFYGTTMICCSNSKTEQIYRLCRDPSCRVCRVVQSGFKTCYNTKNGVRVSVNSEQMSEDKTVVISKGKKKVKRAVIVCRTIAGRVVEDEQEECDSVGIKSMILRNPAAVLPCFVIVFE</sequence>
<dbReference type="PANTHER" id="PTHR31681">
    <property type="entry name" value="C2H2-LIKE ZINC FINGER PROTEIN"/>
    <property type="match status" value="1"/>
</dbReference>
<dbReference type="AlphaFoldDB" id="A0A022QJH9"/>
<dbReference type="eggNOG" id="ENOG502RZR1">
    <property type="taxonomic scope" value="Eukaryota"/>
</dbReference>
<organism evidence="1 2">
    <name type="scientific">Erythranthe guttata</name>
    <name type="common">Yellow monkey flower</name>
    <name type="synonym">Mimulus guttatus</name>
    <dbReference type="NCBI Taxonomy" id="4155"/>
    <lineage>
        <taxon>Eukaryota</taxon>
        <taxon>Viridiplantae</taxon>
        <taxon>Streptophyta</taxon>
        <taxon>Embryophyta</taxon>
        <taxon>Tracheophyta</taxon>
        <taxon>Spermatophyta</taxon>
        <taxon>Magnoliopsida</taxon>
        <taxon>eudicotyledons</taxon>
        <taxon>Gunneridae</taxon>
        <taxon>Pentapetalae</taxon>
        <taxon>asterids</taxon>
        <taxon>lamiids</taxon>
        <taxon>Lamiales</taxon>
        <taxon>Phrymaceae</taxon>
        <taxon>Erythranthe</taxon>
    </lineage>
</organism>
<reference evidence="1 2" key="1">
    <citation type="journal article" date="2013" name="Proc. Natl. Acad. Sci. U.S.A.">
        <title>Fine-scale variation in meiotic recombination in Mimulus inferred from population shotgun sequencing.</title>
        <authorList>
            <person name="Hellsten U."/>
            <person name="Wright K.M."/>
            <person name="Jenkins J."/>
            <person name="Shu S."/>
            <person name="Yuan Y."/>
            <person name="Wessler S.R."/>
            <person name="Schmutz J."/>
            <person name="Willis J.H."/>
            <person name="Rokhsar D.S."/>
        </authorList>
    </citation>
    <scope>NUCLEOTIDE SEQUENCE [LARGE SCALE GENOMIC DNA]</scope>
    <source>
        <strain evidence="2">cv. DUN x IM62</strain>
    </source>
</reference>
<accession>A0A022QJH9</accession>
<keyword evidence="2" id="KW-1185">Reference proteome</keyword>